<evidence type="ECO:0000259" key="6">
    <source>
        <dbReference type="Pfam" id="PF04542"/>
    </source>
</evidence>
<accession>A0A8E1QZS4</accession>
<dbReference type="GO" id="GO:0016987">
    <property type="term" value="F:sigma factor activity"/>
    <property type="evidence" value="ECO:0007669"/>
    <property type="project" value="UniProtKB-KW"/>
</dbReference>
<gene>
    <name evidence="8" type="ORF">ACU52_00220</name>
</gene>
<dbReference type="Gene3D" id="1.10.1740.10">
    <property type="match status" value="1"/>
</dbReference>
<evidence type="ECO:0000313" key="9">
    <source>
        <dbReference type="Proteomes" id="UP000036951"/>
    </source>
</evidence>
<dbReference type="InterPro" id="IPR014327">
    <property type="entry name" value="RNA_pol_sigma70_bacteroid"/>
</dbReference>
<sequence>MKVSRKELFKSRFLKHYPRLCCIAYGYVSDRADSEDIVQELFVSVWDKNLDDMPENEFAAYITTAVRNRCISFLRKRTCDIVPIDGRQVSAETMAADEVHCSDEPTMEERLEAALATLPTRCRDIFMMAKLHGMKYREIASSLNLSEKTVENQMTKALKLLRQYAAANSFVVTVLVTIILSIILNRE</sequence>
<dbReference type="CDD" id="cd06171">
    <property type="entry name" value="Sigma70_r4"/>
    <property type="match status" value="1"/>
</dbReference>
<dbReference type="NCBIfam" id="TIGR02937">
    <property type="entry name" value="sigma70-ECF"/>
    <property type="match status" value="1"/>
</dbReference>
<keyword evidence="4" id="KW-0804">Transcription</keyword>
<dbReference type="InterPro" id="IPR039425">
    <property type="entry name" value="RNA_pol_sigma-70-like"/>
</dbReference>
<dbReference type="InterPro" id="IPR007627">
    <property type="entry name" value="RNA_pol_sigma70_r2"/>
</dbReference>
<keyword evidence="5" id="KW-1133">Transmembrane helix</keyword>
<proteinExistence type="inferred from homology"/>
<evidence type="ECO:0000256" key="3">
    <source>
        <dbReference type="ARBA" id="ARBA00023082"/>
    </source>
</evidence>
<evidence type="ECO:0000256" key="1">
    <source>
        <dbReference type="ARBA" id="ARBA00010641"/>
    </source>
</evidence>
<dbReference type="InterPro" id="IPR013324">
    <property type="entry name" value="RNA_pol_sigma_r3/r4-like"/>
</dbReference>
<keyword evidence="3" id="KW-0731">Sigma factor</keyword>
<evidence type="ECO:0000256" key="4">
    <source>
        <dbReference type="ARBA" id="ARBA00023163"/>
    </source>
</evidence>
<keyword evidence="2" id="KW-0805">Transcription regulation</keyword>
<dbReference type="GO" id="GO:0006352">
    <property type="term" value="P:DNA-templated transcription initiation"/>
    <property type="evidence" value="ECO:0007669"/>
    <property type="project" value="InterPro"/>
</dbReference>
<feature type="domain" description="RNA polymerase sigma-70 region 2" evidence="6">
    <location>
        <begin position="15"/>
        <end position="77"/>
    </location>
</feature>
<organism evidence="8 9">
    <name type="scientific">Xylanibacter rarus</name>
    <dbReference type="NCBI Taxonomy" id="1676614"/>
    <lineage>
        <taxon>Bacteria</taxon>
        <taxon>Pseudomonadati</taxon>
        <taxon>Bacteroidota</taxon>
        <taxon>Bacteroidia</taxon>
        <taxon>Bacteroidales</taxon>
        <taxon>Prevotellaceae</taxon>
        <taxon>Xylanibacter</taxon>
    </lineage>
</organism>
<keyword evidence="5" id="KW-0472">Membrane</keyword>
<protein>
    <recommendedName>
        <fullName evidence="10">RNA polymerase sigma-70 factor</fullName>
    </recommendedName>
</protein>
<dbReference type="Pfam" id="PF08281">
    <property type="entry name" value="Sigma70_r4_2"/>
    <property type="match status" value="1"/>
</dbReference>
<keyword evidence="5" id="KW-0812">Transmembrane</keyword>
<feature type="transmembrane region" description="Helical" evidence="5">
    <location>
        <begin position="164"/>
        <end position="184"/>
    </location>
</feature>
<name>A0A8E1QZS4_9BACT</name>
<dbReference type="InterPro" id="IPR036388">
    <property type="entry name" value="WH-like_DNA-bd_sf"/>
</dbReference>
<dbReference type="GO" id="GO:0003677">
    <property type="term" value="F:DNA binding"/>
    <property type="evidence" value="ECO:0007669"/>
    <property type="project" value="InterPro"/>
</dbReference>
<keyword evidence="9" id="KW-1185">Reference proteome</keyword>
<dbReference type="NCBIfam" id="TIGR02985">
    <property type="entry name" value="Sig70_bacteroi1"/>
    <property type="match status" value="1"/>
</dbReference>
<dbReference type="OrthoDB" id="1453134at2"/>
<dbReference type="Pfam" id="PF04542">
    <property type="entry name" value="Sigma70_r2"/>
    <property type="match status" value="1"/>
</dbReference>
<reference evidence="8 9" key="1">
    <citation type="submission" date="2015-06" db="EMBL/GenBank/DDBJ databases">
        <title>Prevotella sp. 109, sp. nov., a novel member of the family Prevotellaceae isolated from human faeces.</title>
        <authorList>
            <person name="Shkoporov A.N."/>
            <person name="Chaplin A.V."/>
            <person name="Kafarskaia L.I."/>
            <person name="Efimov B.A."/>
        </authorList>
    </citation>
    <scope>NUCLEOTIDE SEQUENCE [LARGE SCALE GENOMIC DNA]</scope>
    <source>
        <strain evidence="8 9">109</strain>
    </source>
</reference>
<evidence type="ECO:0008006" key="10">
    <source>
        <dbReference type="Google" id="ProtNLM"/>
    </source>
</evidence>
<dbReference type="PANTHER" id="PTHR43133">
    <property type="entry name" value="RNA POLYMERASE ECF-TYPE SIGMA FACTO"/>
    <property type="match status" value="1"/>
</dbReference>
<dbReference type="InterPro" id="IPR014284">
    <property type="entry name" value="RNA_pol_sigma-70_dom"/>
</dbReference>
<dbReference type="InterPro" id="IPR013325">
    <property type="entry name" value="RNA_pol_sigma_r2"/>
</dbReference>
<dbReference type="EMBL" id="LFQU01000001">
    <property type="protein sequence ID" value="KOO69885.1"/>
    <property type="molecule type" value="Genomic_DNA"/>
</dbReference>
<comment type="similarity">
    <text evidence="1">Belongs to the sigma-70 factor family. ECF subfamily.</text>
</comment>
<comment type="caution">
    <text evidence="8">The sequence shown here is derived from an EMBL/GenBank/DDBJ whole genome shotgun (WGS) entry which is preliminary data.</text>
</comment>
<dbReference type="AlphaFoldDB" id="A0A8E1QZS4"/>
<evidence type="ECO:0000259" key="7">
    <source>
        <dbReference type="Pfam" id="PF08281"/>
    </source>
</evidence>
<evidence type="ECO:0000256" key="2">
    <source>
        <dbReference type="ARBA" id="ARBA00023015"/>
    </source>
</evidence>
<dbReference type="Gene3D" id="1.10.10.10">
    <property type="entry name" value="Winged helix-like DNA-binding domain superfamily/Winged helix DNA-binding domain"/>
    <property type="match status" value="1"/>
</dbReference>
<dbReference type="SUPFAM" id="SSF88946">
    <property type="entry name" value="Sigma2 domain of RNA polymerase sigma factors"/>
    <property type="match status" value="1"/>
</dbReference>
<dbReference type="Proteomes" id="UP000036951">
    <property type="component" value="Unassembled WGS sequence"/>
</dbReference>
<dbReference type="PANTHER" id="PTHR43133:SF46">
    <property type="entry name" value="RNA POLYMERASE SIGMA-70 FACTOR ECF SUBFAMILY"/>
    <property type="match status" value="1"/>
</dbReference>
<dbReference type="SUPFAM" id="SSF88659">
    <property type="entry name" value="Sigma3 and sigma4 domains of RNA polymerase sigma factors"/>
    <property type="match status" value="1"/>
</dbReference>
<dbReference type="InterPro" id="IPR013249">
    <property type="entry name" value="RNA_pol_sigma70_r4_t2"/>
</dbReference>
<evidence type="ECO:0000256" key="5">
    <source>
        <dbReference type="SAM" id="Phobius"/>
    </source>
</evidence>
<feature type="domain" description="RNA polymerase sigma factor 70 region 4 type 2" evidence="7">
    <location>
        <begin position="109"/>
        <end position="161"/>
    </location>
</feature>
<evidence type="ECO:0000313" key="8">
    <source>
        <dbReference type="EMBL" id="KOO69885.1"/>
    </source>
</evidence>